<keyword evidence="2 7" id="KW-0813">Transport</keyword>
<comment type="similarity">
    <text evidence="7">Belongs to the binding-protein-dependent transport system permease family.</text>
</comment>
<dbReference type="CDD" id="cd06261">
    <property type="entry name" value="TM_PBP2"/>
    <property type="match status" value="1"/>
</dbReference>
<dbReference type="PANTHER" id="PTHR30193:SF41">
    <property type="entry name" value="DIACETYLCHITOBIOSE UPTAKE SYSTEM PERMEASE PROTEIN NGCF"/>
    <property type="match status" value="1"/>
</dbReference>
<sequence>MFKVHSLHHDNRKQYSKDKKQNIGIIYCLPYIVVFMLGMIIPMIYSIYLGFFQTRMIGGSTFVGLDNYIQAFSDHQLWDGFRRVLAYFVIQVPVCLMLALLAALMLDSGRIKHLAVPRILLFLPYAVPSVIAALMWGYICGQQYGLVGQMLNIFSIPSPDLLSGQIVLFVIANIATWTFMGYNMLIYYSALRVIPIELYESARVDGASELRIAWSIKIPQIKGAIVMTVVFSVIGALQLFNEPNTLKAISPETITSYYTPNMYTYNLAFAGQNINYAAAASIVIGVITMILVAIVKIAGDKWEQK</sequence>
<dbReference type="Gene3D" id="1.10.3720.10">
    <property type="entry name" value="MetI-like"/>
    <property type="match status" value="1"/>
</dbReference>
<dbReference type="GO" id="GO:0005886">
    <property type="term" value="C:plasma membrane"/>
    <property type="evidence" value="ECO:0007669"/>
    <property type="project" value="UniProtKB-SubCell"/>
</dbReference>
<reference evidence="9 10" key="1">
    <citation type="submission" date="2020-02" db="EMBL/GenBank/DDBJ databases">
        <title>Characterization of phylogenetic diversity of novel bifidobacterial species isolated in Czech ZOOs.</title>
        <authorList>
            <person name="Lugli G.A."/>
            <person name="Vera N.B."/>
            <person name="Ventura M."/>
        </authorList>
    </citation>
    <scope>NUCLEOTIDE SEQUENCE [LARGE SCALE GENOMIC DNA]</scope>
    <source>
        <strain evidence="9 10">DSM 109959</strain>
    </source>
</reference>
<evidence type="ECO:0000259" key="8">
    <source>
        <dbReference type="PROSITE" id="PS50928"/>
    </source>
</evidence>
<feature type="transmembrane region" description="Helical" evidence="7">
    <location>
        <begin position="221"/>
        <end position="240"/>
    </location>
</feature>
<evidence type="ECO:0000256" key="6">
    <source>
        <dbReference type="ARBA" id="ARBA00023136"/>
    </source>
</evidence>
<organism evidence="9 10">
    <name type="scientific">Bifidobacterium olomucense</name>
    <dbReference type="NCBI Taxonomy" id="2675324"/>
    <lineage>
        <taxon>Bacteria</taxon>
        <taxon>Bacillati</taxon>
        <taxon>Actinomycetota</taxon>
        <taxon>Actinomycetes</taxon>
        <taxon>Bifidobacteriales</taxon>
        <taxon>Bifidobacteriaceae</taxon>
        <taxon>Bifidobacterium</taxon>
    </lineage>
</organism>
<dbReference type="AlphaFoldDB" id="A0A7Y0EX65"/>
<dbReference type="RefSeq" id="WP_169240818.1">
    <property type="nucleotide sequence ID" value="NZ_JAAIIG010000003.1"/>
</dbReference>
<feature type="domain" description="ABC transmembrane type-1" evidence="8">
    <location>
        <begin position="81"/>
        <end position="295"/>
    </location>
</feature>
<evidence type="ECO:0000313" key="9">
    <source>
        <dbReference type="EMBL" id="NMM98061.1"/>
    </source>
</evidence>
<evidence type="ECO:0000256" key="4">
    <source>
        <dbReference type="ARBA" id="ARBA00022692"/>
    </source>
</evidence>
<dbReference type="Proteomes" id="UP000543419">
    <property type="component" value="Unassembled WGS sequence"/>
</dbReference>
<evidence type="ECO:0000256" key="3">
    <source>
        <dbReference type="ARBA" id="ARBA00022475"/>
    </source>
</evidence>
<protein>
    <submittedName>
        <fullName evidence="9">ABC transporter permease</fullName>
    </submittedName>
</protein>
<dbReference type="InterPro" id="IPR051393">
    <property type="entry name" value="ABC_transporter_permease"/>
</dbReference>
<comment type="caution">
    <text evidence="9">The sequence shown here is derived from an EMBL/GenBank/DDBJ whole genome shotgun (WGS) entry which is preliminary data.</text>
</comment>
<evidence type="ECO:0000256" key="7">
    <source>
        <dbReference type="RuleBase" id="RU363032"/>
    </source>
</evidence>
<feature type="transmembrane region" description="Helical" evidence="7">
    <location>
        <begin position="119"/>
        <end position="139"/>
    </location>
</feature>
<keyword evidence="4 7" id="KW-0812">Transmembrane</keyword>
<keyword evidence="6 7" id="KW-0472">Membrane</keyword>
<accession>A0A7Y0EX65</accession>
<dbReference type="PANTHER" id="PTHR30193">
    <property type="entry name" value="ABC TRANSPORTER PERMEASE PROTEIN"/>
    <property type="match status" value="1"/>
</dbReference>
<feature type="transmembrane region" description="Helical" evidence="7">
    <location>
        <begin position="166"/>
        <end position="188"/>
    </location>
</feature>
<feature type="transmembrane region" description="Helical" evidence="7">
    <location>
        <begin position="84"/>
        <end position="107"/>
    </location>
</feature>
<comment type="subcellular location">
    <subcellularLocation>
        <location evidence="1 7">Cell membrane</location>
        <topology evidence="1 7">Multi-pass membrane protein</topology>
    </subcellularLocation>
</comment>
<evidence type="ECO:0000256" key="2">
    <source>
        <dbReference type="ARBA" id="ARBA00022448"/>
    </source>
</evidence>
<evidence type="ECO:0000313" key="10">
    <source>
        <dbReference type="Proteomes" id="UP000543419"/>
    </source>
</evidence>
<keyword evidence="5 7" id="KW-1133">Transmembrane helix</keyword>
<gene>
    <name evidence="9" type="ORF">G1C97_1010</name>
</gene>
<feature type="transmembrane region" description="Helical" evidence="7">
    <location>
        <begin position="21"/>
        <end position="48"/>
    </location>
</feature>
<dbReference type="Pfam" id="PF00528">
    <property type="entry name" value="BPD_transp_1"/>
    <property type="match status" value="1"/>
</dbReference>
<keyword evidence="10" id="KW-1185">Reference proteome</keyword>
<dbReference type="InterPro" id="IPR035906">
    <property type="entry name" value="MetI-like_sf"/>
</dbReference>
<keyword evidence="3" id="KW-1003">Cell membrane</keyword>
<feature type="transmembrane region" description="Helical" evidence="7">
    <location>
        <begin position="274"/>
        <end position="295"/>
    </location>
</feature>
<dbReference type="SUPFAM" id="SSF161098">
    <property type="entry name" value="MetI-like"/>
    <property type="match status" value="1"/>
</dbReference>
<name>A0A7Y0EX65_9BIFI</name>
<dbReference type="PROSITE" id="PS50928">
    <property type="entry name" value="ABC_TM1"/>
    <property type="match status" value="1"/>
</dbReference>
<dbReference type="InterPro" id="IPR000515">
    <property type="entry name" value="MetI-like"/>
</dbReference>
<dbReference type="EMBL" id="JAAIIG010000003">
    <property type="protein sequence ID" value="NMM98061.1"/>
    <property type="molecule type" value="Genomic_DNA"/>
</dbReference>
<proteinExistence type="inferred from homology"/>
<evidence type="ECO:0000256" key="5">
    <source>
        <dbReference type="ARBA" id="ARBA00022989"/>
    </source>
</evidence>
<dbReference type="GO" id="GO:0055085">
    <property type="term" value="P:transmembrane transport"/>
    <property type="evidence" value="ECO:0007669"/>
    <property type="project" value="InterPro"/>
</dbReference>
<evidence type="ECO:0000256" key="1">
    <source>
        <dbReference type="ARBA" id="ARBA00004651"/>
    </source>
</evidence>